<evidence type="ECO:0000256" key="6">
    <source>
        <dbReference type="SAM" id="Phobius"/>
    </source>
</evidence>
<reference evidence="7" key="1">
    <citation type="journal article" date="2021" name="PeerJ">
        <title>Extensive microbial diversity within the chicken gut microbiome revealed by metagenomics and culture.</title>
        <authorList>
            <person name="Gilroy R."/>
            <person name="Ravi A."/>
            <person name="Getino M."/>
            <person name="Pursley I."/>
            <person name="Horton D.L."/>
            <person name="Alikhan N.F."/>
            <person name="Baker D."/>
            <person name="Gharbi K."/>
            <person name="Hall N."/>
            <person name="Watson M."/>
            <person name="Adriaenssens E.M."/>
            <person name="Foster-Nyarko E."/>
            <person name="Jarju S."/>
            <person name="Secka A."/>
            <person name="Antonio M."/>
            <person name="Oren A."/>
            <person name="Chaudhuri R.R."/>
            <person name="La Ragione R."/>
            <person name="Hildebrand F."/>
            <person name="Pallen M.J."/>
        </authorList>
    </citation>
    <scope>NUCLEOTIDE SEQUENCE</scope>
    <source>
        <strain evidence="7">ChiSxjej3B15-1167</strain>
    </source>
</reference>
<evidence type="ECO:0000256" key="5">
    <source>
        <dbReference type="ARBA" id="ARBA00023136"/>
    </source>
</evidence>
<dbReference type="PANTHER" id="PTHR30250:SF11">
    <property type="entry name" value="O-ANTIGEN TRANSPORTER-RELATED"/>
    <property type="match status" value="1"/>
</dbReference>
<feature type="transmembrane region" description="Helical" evidence="6">
    <location>
        <begin position="53"/>
        <end position="76"/>
    </location>
</feature>
<keyword evidence="3 6" id="KW-0812">Transmembrane</keyword>
<feature type="transmembrane region" description="Helical" evidence="6">
    <location>
        <begin position="20"/>
        <end position="41"/>
    </location>
</feature>
<evidence type="ECO:0000256" key="3">
    <source>
        <dbReference type="ARBA" id="ARBA00022692"/>
    </source>
</evidence>
<sequence length="487" mass="56111">MIEQKNQRKKNQSASLNKMAFTAGFFFIVAQLLARGFNFIVTPIYSRLLSEAQYGIVTTYESWLLIAYTVMSLCLWRSVDVAKHDFPDDYNGYVSSVHTLSYISIAIFFGICMIFKKQVMAFCDMDDLMFYMLFLYVFTYTSMLYVQRRDKQVMRYKFSTAATILTIIPGTVLSIILIYNGRIQGLYEELVHRRIVGYYLPQIIGGGLIAILIWWQGKKFFNKKYWKYGLAFSLPLIPEALSVQIMNQSDRILIKKIVGDTAAGRFSLGMTISYVIWILEDSVWNAWIPWLYEKIAREETEDVIKPWTTVMHMFGLLSWLLVVLAPEEIFILGGERYRAAVWLVSPLVTGTLFRFYSYSYSAVQNYYKRTQYVAMGTIGAMVLNLVISYIGIAAFGYMAAAYMMAISYFALLLLQGFLEHKITGMVIVPLGKTVKISLLYLVVNLATMGLYQVPWYLRYAVILVVLLAALKMFYPQMRAVLKMIKKK</sequence>
<dbReference type="PANTHER" id="PTHR30250">
    <property type="entry name" value="PST FAMILY PREDICTED COLANIC ACID TRANSPORTER"/>
    <property type="match status" value="1"/>
</dbReference>
<dbReference type="InterPro" id="IPR050833">
    <property type="entry name" value="Poly_Biosynth_Transport"/>
</dbReference>
<dbReference type="EMBL" id="DXEQ01000130">
    <property type="protein sequence ID" value="HIX72311.1"/>
    <property type="molecule type" value="Genomic_DNA"/>
</dbReference>
<protein>
    <submittedName>
        <fullName evidence="7">Oligosaccharide flippase family protein</fullName>
    </submittedName>
</protein>
<feature type="transmembrane region" description="Helical" evidence="6">
    <location>
        <begin position="339"/>
        <end position="360"/>
    </location>
</feature>
<reference evidence="7" key="2">
    <citation type="submission" date="2021-04" db="EMBL/GenBank/DDBJ databases">
        <authorList>
            <person name="Gilroy R."/>
        </authorList>
    </citation>
    <scope>NUCLEOTIDE SEQUENCE</scope>
    <source>
        <strain evidence="7">ChiSxjej3B15-1167</strain>
    </source>
</reference>
<name>A0A9D2BDL4_9FIRM</name>
<keyword evidence="5 6" id="KW-0472">Membrane</keyword>
<evidence type="ECO:0000256" key="4">
    <source>
        <dbReference type="ARBA" id="ARBA00022989"/>
    </source>
</evidence>
<keyword evidence="4 6" id="KW-1133">Transmembrane helix</keyword>
<evidence type="ECO:0000256" key="2">
    <source>
        <dbReference type="ARBA" id="ARBA00022475"/>
    </source>
</evidence>
<feature type="transmembrane region" description="Helical" evidence="6">
    <location>
        <begin position="372"/>
        <end position="393"/>
    </location>
</feature>
<dbReference type="AlphaFoldDB" id="A0A9D2BDL4"/>
<feature type="transmembrane region" description="Helical" evidence="6">
    <location>
        <begin position="158"/>
        <end position="179"/>
    </location>
</feature>
<feature type="transmembrane region" description="Helical" evidence="6">
    <location>
        <begin position="199"/>
        <end position="217"/>
    </location>
</feature>
<proteinExistence type="predicted"/>
<keyword evidence="2" id="KW-1003">Cell membrane</keyword>
<evidence type="ECO:0000313" key="8">
    <source>
        <dbReference type="Proteomes" id="UP000886805"/>
    </source>
</evidence>
<dbReference type="Pfam" id="PF01943">
    <property type="entry name" value="Polysacc_synt"/>
    <property type="match status" value="1"/>
</dbReference>
<dbReference type="GO" id="GO:0005886">
    <property type="term" value="C:plasma membrane"/>
    <property type="evidence" value="ECO:0007669"/>
    <property type="project" value="UniProtKB-SubCell"/>
</dbReference>
<evidence type="ECO:0000256" key="1">
    <source>
        <dbReference type="ARBA" id="ARBA00004651"/>
    </source>
</evidence>
<comment type="caution">
    <text evidence="7">The sequence shown here is derived from an EMBL/GenBank/DDBJ whole genome shotgun (WGS) entry which is preliminary data.</text>
</comment>
<evidence type="ECO:0000313" key="7">
    <source>
        <dbReference type="EMBL" id="HIX72311.1"/>
    </source>
</evidence>
<dbReference type="Proteomes" id="UP000886805">
    <property type="component" value="Unassembled WGS sequence"/>
</dbReference>
<feature type="transmembrane region" description="Helical" evidence="6">
    <location>
        <begin position="314"/>
        <end position="333"/>
    </location>
</feature>
<comment type="subcellular location">
    <subcellularLocation>
        <location evidence="1">Cell membrane</location>
        <topology evidence="1">Multi-pass membrane protein</topology>
    </subcellularLocation>
</comment>
<feature type="transmembrane region" description="Helical" evidence="6">
    <location>
        <begin position="456"/>
        <end position="474"/>
    </location>
</feature>
<dbReference type="InterPro" id="IPR002797">
    <property type="entry name" value="Polysacc_synth"/>
</dbReference>
<gene>
    <name evidence="7" type="ORF">H9849_04750</name>
</gene>
<accession>A0A9D2BDL4</accession>
<feature type="transmembrane region" description="Helical" evidence="6">
    <location>
        <begin position="97"/>
        <end position="116"/>
    </location>
</feature>
<feature type="transmembrane region" description="Helical" evidence="6">
    <location>
        <begin position="128"/>
        <end position="146"/>
    </location>
</feature>
<organism evidence="7 8">
    <name type="scientific">Candidatus Anaerobutyricum stercoripullorum</name>
    <dbReference type="NCBI Taxonomy" id="2838456"/>
    <lineage>
        <taxon>Bacteria</taxon>
        <taxon>Bacillati</taxon>
        <taxon>Bacillota</taxon>
        <taxon>Clostridia</taxon>
        <taxon>Lachnospirales</taxon>
        <taxon>Lachnospiraceae</taxon>
        <taxon>Anaerobutyricum</taxon>
    </lineage>
</organism>